<organism evidence="3 4">
    <name type="scientific">Roseofilum reptotaenium AO1-A</name>
    <dbReference type="NCBI Taxonomy" id="1925591"/>
    <lineage>
        <taxon>Bacteria</taxon>
        <taxon>Bacillati</taxon>
        <taxon>Cyanobacteriota</taxon>
        <taxon>Cyanophyceae</taxon>
        <taxon>Desertifilales</taxon>
        <taxon>Desertifilaceae</taxon>
        <taxon>Roseofilum</taxon>
    </lineage>
</organism>
<dbReference type="PANTHER" id="PTHR44167">
    <property type="entry name" value="OVARIAN-SPECIFIC SERINE/THREONINE-PROTEIN KINASE LOK-RELATED"/>
    <property type="match status" value="1"/>
</dbReference>
<accession>A0A1L9QTN1</accession>
<proteinExistence type="predicted"/>
<keyword evidence="1" id="KW-0812">Transmembrane</keyword>
<dbReference type="InterPro" id="IPR000719">
    <property type="entry name" value="Prot_kinase_dom"/>
</dbReference>
<dbReference type="Gene3D" id="1.10.510.10">
    <property type="entry name" value="Transferase(Phosphotransferase) domain 1"/>
    <property type="match status" value="1"/>
</dbReference>
<evidence type="ECO:0000259" key="2">
    <source>
        <dbReference type="PROSITE" id="PS50011"/>
    </source>
</evidence>
<dbReference type="AlphaFoldDB" id="A0A1L9QTN1"/>
<feature type="domain" description="Protein kinase" evidence="2">
    <location>
        <begin position="12"/>
        <end position="299"/>
    </location>
</feature>
<dbReference type="PANTHER" id="PTHR44167:SF24">
    <property type="entry name" value="SERINE_THREONINE-PROTEIN KINASE CHK2"/>
    <property type="match status" value="1"/>
</dbReference>
<dbReference type="GO" id="GO:0004674">
    <property type="term" value="F:protein serine/threonine kinase activity"/>
    <property type="evidence" value="ECO:0007669"/>
    <property type="project" value="TreeGrafter"/>
</dbReference>
<keyword evidence="4" id="KW-1185">Reference proteome</keyword>
<feature type="transmembrane region" description="Helical" evidence="1">
    <location>
        <begin position="360"/>
        <end position="378"/>
    </location>
</feature>
<evidence type="ECO:0000313" key="4">
    <source>
        <dbReference type="Proteomes" id="UP000183940"/>
    </source>
</evidence>
<dbReference type="STRING" id="1925591.BI308_08725"/>
<gene>
    <name evidence="3" type="ORF">BI308_08725</name>
</gene>
<evidence type="ECO:0000313" key="3">
    <source>
        <dbReference type="EMBL" id="OJJ26031.1"/>
    </source>
</evidence>
<reference evidence="3" key="1">
    <citation type="submission" date="2016-10" db="EMBL/GenBank/DDBJ databases">
        <title>CRISPR-Cas defence system in Roseofilum reptotaenium: evidence of a bacteriophage-cyanobacterium arms race in the coral black band disease.</title>
        <authorList>
            <person name="Buerger P."/>
            <person name="Wood-Charlson E.M."/>
            <person name="Weynberg K.D."/>
            <person name="Willis B."/>
            <person name="Van Oppen M.J."/>
        </authorList>
    </citation>
    <scope>NUCLEOTIDE SEQUENCE [LARGE SCALE GENOMIC DNA]</scope>
    <source>
        <strain evidence="3">AO1-A</strain>
    </source>
</reference>
<dbReference type="EMBL" id="MLAW01000011">
    <property type="protein sequence ID" value="OJJ26031.1"/>
    <property type="molecule type" value="Genomic_DNA"/>
</dbReference>
<dbReference type="SMART" id="SM00220">
    <property type="entry name" value="S_TKc"/>
    <property type="match status" value="1"/>
</dbReference>
<dbReference type="Proteomes" id="UP000183940">
    <property type="component" value="Unassembled WGS sequence"/>
</dbReference>
<dbReference type="Pfam" id="PF00069">
    <property type="entry name" value="Pkinase"/>
    <property type="match status" value="1"/>
</dbReference>
<keyword evidence="1" id="KW-0472">Membrane</keyword>
<comment type="caution">
    <text evidence="3">The sequence shown here is derived from an EMBL/GenBank/DDBJ whole genome shotgun (WGS) entry which is preliminary data.</text>
</comment>
<dbReference type="GO" id="GO:0005524">
    <property type="term" value="F:ATP binding"/>
    <property type="evidence" value="ECO:0007669"/>
    <property type="project" value="InterPro"/>
</dbReference>
<keyword evidence="1" id="KW-1133">Transmembrane helix</keyword>
<name>A0A1L9QTN1_9CYAN</name>
<evidence type="ECO:0000256" key="1">
    <source>
        <dbReference type="SAM" id="Phobius"/>
    </source>
</evidence>
<sequence>MADYRNSKGQAISLIEKRSSGGEGTVWRTNRSGCLAKIYHSPTNEATEKLKAMIANPPDNPTKSQNHISIAWPTDLVYSKNKCVGFLMPEIPDSQQLLFVYNAKYRQNKSPKFNWYCLHITALNLASAMEAIHQKGYVVGDMKTQNILVTALGLVSIIDTDSFQVKVSQTGKVYRCSVGSEGFNPPELIGKDLRNLTQTRFHDRFRLGIIIYYLLFGSHPFQGKWKGTGDPPGQDESVSQNLWPYSQSGEMQLSRIGMPLDILHPELKRLFLKCFNDGYQSPSSRPSPGEWFDALTSAIKHLKSCSQVTNHIYSGTFGRCYWCERANTLGVDIFPPVANPIKPFQHKLSPKKTQAPTPKLINWIWLGLVIFFCLQLLGR</sequence>
<dbReference type="InterPro" id="IPR011009">
    <property type="entry name" value="Kinase-like_dom_sf"/>
</dbReference>
<dbReference type="PROSITE" id="PS50011">
    <property type="entry name" value="PROTEIN_KINASE_DOM"/>
    <property type="match status" value="1"/>
</dbReference>
<dbReference type="SUPFAM" id="SSF56112">
    <property type="entry name" value="Protein kinase-like (PK-like)"/>
    <property type="match status" value="1"/>
</dbReference>
<protein>
    <recommendedName>
        <fullName evidence="2">Protein kinase domain-containing protein</fullName>
    </recommendedName>
</protein>